<dbReference type="RefSeq" id="WP_045809071.1">
    <property type="nucleotide sequence ID" value="NZ_LANX01000001.1"/>
</dbReference>
<feature type="signal peptide" evidence="1">
    <location>
        <begin position="1"/>
        <end position="24"/>
    </location>
</feature>
<organism evidence="2 3">
    <name type="scientific">Candidatus Neoehrlichia procyonis str. RAC413</name>
    <dbReference type="NCBI Taxonomy" id="1359163"/>
    <lineage>
        <taxon>Bacteria</taxon>
        <taxon>Pseudomonadati</taxon>
        <taxon>Pseudomonadota</taxon>
        <taxon>Alphaproteobacteria</taxon>
        <taxon>Rickettsiales</taxon>
        <taxon>Anaplasmataceae</taxon>
        <taxon>Candidatus Neoehrlichia</taxon>
    </lineage>
</organism>
<dbReference type="AlphaFoldDB" id="A0A0F3NMQ0"/>
<name>A0A0F3NMQ0_9RICK</name>
<dbReference type="Pfam" id="PF05494">
    <property type="entry name" value="MlaC"/>
    <property type="match status" value="1"/>
</dbReference>
<dbReference type="STRING" id="1359163.NLO413_0726"/>
<keyword evidence="1" id="KW-0732">Signal</keyword>
<reference evidence="2 3" key="1">
    <citation type="submission" date="2015-02" db="EMBL/GenBank/DDBJ databases">
        <title>Genome Sequencing of Rickettsiales.</title>
        <authorList>
            <person name="Daugherty S.C."/>
            <person name="Su Q."/>
            <person name="Abolude K."/>
            <person name="Beier-Sexton M."/>
            <person name="Carlyon J.A."/>
            <person name="Carter R."/>
            <person name="Day N.P."/>
            <person name="Dumler S.J."/>
            <person name="Dyachenko V."/>
            <person name="Godinez A."/>
            <person name="Kurtti T.J."/>
            <person name="Lichay M."/>
            <person name="Mullins K.E."/>
            <person name="Ott S."/>
            <person name="Pappas-Brown V."/>
            <person name="Paris D.H."/>
            <person name="Patel P."/>
            <person name="Richards A.L."/>
            <person name="Sadzewicz L."/>
            <person name="Sears K."/>
            <person name="Seidman D."/>
            <person name="Sengamalay N."/>
            <person name="Stenos J."/>
            <person name="Tallon L.J."/>
            <person name="Vincent G."/>
            <person name="Fraser C.M."/>
            <person name="Munderloh U."/>
            <person name="Dunning-Hotopp J.C."/>
        </authorList>
    </citation>
    <scope>NUCLEOTIDE SEQUENCE [LARGE SCALE GENOMIC DNA]</scope>
    <source>
        <strain evidence="2 3">RAC413</strain>
    </source>
</reference>
<comment type="caution">
    <text evidence="2">The sequence shown here is derived from an EMBL/GenBank/DDBJ whole genome shotgun (WGS) entry which is preliminary data.</text>
</comment>
<protein>
    <submittedName>
        <fullName evidence="2">Toluene tolerance, Ttg2 family protein</fullName>
    </submittedName>
</protein>
<gene>
    <name evidence="2" type="ORF">NLO413_0726</name>
</gene>
<evidence type="ECO:0000313" key="3">
    <source>
        <dbReference type="Proteomes" id="UP000033562"/>
    </source>
</evidence>
<dbReference type="EMBL" id="LANX01000001">
    <property type="protein sequence ID" value="KJV69338.1"/>
    <property type="molecule type" value="Genomic_DNA"/>
</dbReference>
<sequence>MFINYRSYVAIFVLIFLVWANVHAGENTCSNYQQVCNFIEELQYFSSRIVKQAKDRASAYTMLQDMMHRSLNMKNIAKFVMGIYWKNSSLEQREKFISEYSKYIVRIYVKQLYIYASYDMDIFWVKKNTTNNYFVKTRLINQSNINDFVVVVFNVSYDDAFYIDDIKVNNMISIAMHQRSMVNNMIRERGLDKTISYFISENTKIA</sequence>
<dbReference type="Gene3D" id="3.10.450.710">
    <property type="entry name" value="Tgt2/MlaC"/>
    <property type="match status" value="1"/>
</dbReference>
<keyword evidence="3" id="KW-1185">Reference proteome</keyword>
<dbReference type="InterPro" id="IPR042245">
    <property type="entry name" value="Tgt2/MlaC_sf"/>
</dbReference>
<proteinExistence type="predicted"/>
<evidence type="ECO:0000313" key="2">
    <source>
        <dbReference type="EMBL" id="KJV69338.1"/>
    </source>
</evidence>
<evidence type="ECO:0000256" key="1">
    <source>
        <dbReference type="SAM" id="SignalP"/>
    </source>
</evidence>
<accession>A0A0F3NMQ0</accession>
<feature type="chain" id="PRO_5002465132" evidence="1">
    <location>
        <begin position="25"/>
        <end position="206"/>
    </location>
</feature>
<dbReference type="Proteomes" id="UP000033562">
    <property type="component" value="Unassembled WGS sequence"/>
</dbReference>
<dbReference type="InterPro" id="IPR008869">
    <property type="entry name" value="MlaC/ttg2D"/>
</dbReference>